<feature type="compositionally biased region" description="Acidic residues" evidence="4">
    <location>
        <begin position="79"/>
        <end position="91"/>
    </location>
</feature>
<keyword evidence="3" id="KW-0539">Nucleus</keyword>
<comment type="caution">
    <text evidence="6">The sequence shown here is derived from an EMBL/GenBank/DDBJ whole genome shotgun (WGS) entry which is preliminary data.</text>
</comment>
<feature type="compositionally biased region" description="Basic and acidic residues" evidence="4">
    <location>
        <begin position="287"/>
        <end position="298"/>
    </location>
</feature>
<gene>
    <name evidence="6" type="ORF">Egran_03398</name>
</gene>
<accession>A0A232LXE4</accession>
<keyword evidence="7" id="KW-1185">Reference proteome</keyword>
<feature type="region of interest" description="Disordered" evidence="4">
    <location>
        <begin position="1050"/>
        <end position="1119"/>
    </location>
</feature>
<feature type="compositionally biased region" description="Basic and acidic residues" evidence="4">
    <location>
        <begin position="569"/>
        <end position="578"/>
    </location>
</feature>
<feature type="compositionally biased region" description="Basic and acidic residues" evidence="4">
    <location>
        <begin position="143"/>
        <end position="156"/>
    </location>
</feature>
<feature type="region of interest" description="Disordered" evidence="4">
    <location>
        <begin position="569"/>
        <end position="699"/>
    </location>
</feature>
<protein>
    <recommendedName>
        <fullName evidence="5">DNA replication checkpoint mediator MRC1 domain-containing protein</fullName>
    </recommendedName>
</protein>
<feature type="compositionally biased region" description="Basic and acidic residues" evidence="4">
    <location>
        <begin position="1070"/>
        <end position="1086"/>
    </location>
</feature>
<feature type="compositionally biased region" description="Basic and acidic residues" evidence="4">
    <location>
        <begin position="1275"/>
        <end position="1286"/>
    </location>
</feature>
<feature type="region of interest" description="Disordered" evidence="4">
    <location>
        <begin position="892"/>
        <end position="952"/>
    </location>
</feature>
<feature type="region of interest" description="Disordered" evidence="4">
    <location>
        <begin position="227"/>
        <end position="312"/>
    </location>
</feature>
<feature type="region of interest" description="Disordered" evidence="4">
    <location>
        <begin position="329"/>
        <end position="356"/>
    </location>
</feature>
<evidence type="ECO:0000256" key="4">
    <source>
        <dbReference type="SAM" id="MobiDB-lite"/>
    </source>
</evidence>
<feature type="region of interest" description="Disordered" evidence="4">
    <location>
        <begin position="977"/>
        <end position="1010"/>
    </location>
</feature>
<evidence type="ECO:0000259" key="5">
    <source>
        <dbReference type="Pfam" id="PF09444"/>
    </source>
</evidence>
<feature type="compositionally biased region" description="Acidic residues" evidence="4">
    <location>
        <begin position="908"/>
        <end position="918"/>
    </location>
</feature>
<dbReference type="GO" id="GO:0007095">
    <property type="term" value="P:mitotic G2 DNA damage checkpoint signaling"/>
    <property type="evidence" value="ECO:0007669"/>
    <property type="project" value="TreeGrafter"/>
</dbReference>
<dbReference type="GO" id="GO:0005634">
    <property type="term" value="C:nucleus"/>
    <property type="evidence" value="ECO:0007669"/>
    <property type="project" value="UniProtKB-SubCell"/>
</dbReference>
<evidence type="ECO:0000256" key="3">
    <source>
        <dbReference type="ARBA" id="ARBA00023242"/>
    </source>
</evidence>
<dbReference type="PANTHER" id="PTHR14396">
    <property type="entry name" value="CLASPIN"/>
    <property type="match status" value="1"/>
</dbReference>
<feature type="compositionally biased region" description="Acidic residues" evidence="4">
    <location>
        <begin position="592"/>
        <end position="611"/>
    </location>
</feature>
<feature type="compositionally biased region" description="Acidic residues" evidence="4">
    <location>
        <begin position="1050"/>
        <end position="1061"/>
    </location>
</feature>
<keyword evidence="2" id="KW-0597">Phosphoprotein</keyword>
<reference evidence="6 7" key="1">
    <citation type="journal article" date="2015" name="Environ. Microbiol.">
        <title>Metagenome sequence of Elaphomyces granulatus from sporocarp tissue reveals Ascomycota ectomycorrhizal fingerprints of genome expansion and a Proteobacteria-rich microbiome.</title>
        <authorList>
            <person name="Quandt C.A."/>
            <person name="Kohler A."/>
            <person name="Hesse C.N."/>
            <person name="Sharpton T.J."/>
            <person name="Martin F."/>
            <person name="Spatafora J.W."/>
        </authorList>
    </citation>
    <scope>NUCLEOTIDE SEQUENCE [LARGE SCALE GENOMIC DNA]</scope>
    <source>
        <strain evidence="6 7">OSC145934</strain>
    </source>
</reference>
<dbReference type="EMBL" id="NPHW01003858">
    <property type="protein sequence ID" value="OXV08839.1"/>
    <property type="molecule type" value="Genomic_DNA"/>
</dbReference>
<dbReference type="OrthoDB" id="2130597at2759"/>
<feature type="compositionally biased region" description="Polar residues" evidence="4">
    <location>
        <begin position="329"/>
        <end position="350"/>
    </location>
</feature>
<dbReference type="Pfam" id="PF09444">
    <property type="entry name" value="MRC1"/>
    <property type="match status" value="1"/>
</dbReference>
<feature type="compositionally biased region" description="Low complexity" evidence="4">
    <location>
        <begin position="1"/>
        <end position="15"/>
    </location>
</feature>
<dbReference type="Proteomes" id="UP000243515">
    <property type="component" value="Unassembled WGS sequence"/>
</dbReference>
<evidence type="ECO:0000256" key="2">
    <source>
        <dbReference type="ARBA" id="ARBA00022553"/>
    </source>
</evidence>
<feature type="region of interest" description="Disordered" evidence="4">
    <location>
        <begin position="1151"/>
        <end position="1171"/>
    </location>
</feature>
<feature type="region of interest" description="Disordered" evidence="4">
    <location>
        <begin position="1"/>
        <end position="215"/>
    </location>
</feature>
<name>A0A232LXE4_9EURO</name>
<sequence length="1320" mass="147023">MSSSRSSPTRSASPSNREASETSSVILTPRRKIKAMLAAFDDDSEVDSSTPTTRHIVSRHDLGSIENEKTPERLGNIRDDDDADDDADDDDIVPKGRMAARMRARQRIDEIGSSSSDEAERAYERITRLLNESQQGSSETETECEKDSITPSEDKLPTTGPKRRLRKARNLASDEDPQRQSRQRSVSPLFVPLSGTGHRGSEEPELDDNNGLEPRLKLDARVLALVEQKRKKREDKERIEKEKKAARAERMKRFSSEIFSSEDSDDDDGSARKLTQQSRPTRKAGKKALEEMNRETQRMSRNMELTHQARTKKKITKESFFARFNSMQTQGMERSQSALATPSMNSSSPLPSDVEGQKEYISPLTSPLCDPAADTEKPLVDINQQADELMDLPSIEDILTREYDPPEPVIVEQTEIAGREELHTKKAKAFPKLERKPLTKQSVRVRISRQVVAQLQKDGSDSDLEVITSPAKCRRIAIFENLPVQMTQESSSILKLKTLAHLTSPTRRSRAMTSAELSTMLRIRARQQAAKEREERIRELRAKGVVIETAEERAAMEADVEDLMEKARKEAEEISRKEKASRKKENKHADIGDSEDEDYELSGSDVADDNDPGNRDKDGGNGEEDDETTSHQGTNRLVDGEAEESGNSEDDHIDLYDDLYDATSDDDRETPVTAARRKRPARVILDDEDEEQGSTQITPAKESLKRPQFLNALTSSNLTMGLSQAFAATLGNSRLDTEENSLNIIRSLPDPGLPVVDLLQAGSQVMVKDSQEQPGEPVDLLEGYTQSDVRVSESPAPRTWSQVSQIPDPTQDAGFVLSPFDQSKRFLELPASTIDTLILPESESPTKRKKSRMLRGRRVAELSDIEEERDGEGSFESKANVFDIMRKASRKSAVPFDKSNSKAKEIVDEAAEESEDEYAGLGGGSDDNASEEDEYDREMINDNSGEVVDEKELAALNANHQRTMDEKQVSKLLKDITSGALHRRRGGGNDLDLDDSDDERMARRRQKQREFAKMRKALLADEKIGEIADNPKKRAFFKAIEDLESEDEADLDFGFLDEENNSENNTSSQDVRRDAVAGENLRTEDKKRKRPLEPSAADVVNRPPPHLRRTAANVVSRKPSTLAEIRETLSFLIATPEHDSFHDDTFLNEDDEAFLDDGDGSSQENEAVTAVAGSSKDVFPIYHNRRQARDPVVDRLALLREASSNSAPSKSVGKVAFHSASAIDAATSIGFRPPSLSRRTTTSLNDTSSNASRPQMGPPATSHSKKGAVNYYTAARERERERELRVKQQGNGSSIASLLSKQRSAGPGGLDGFLARGEWE</sequence>
<feature type="compositionally biased region" description="Basic and acidic residues" evidence="4">
    <location>
        <begin position="234"/>
        <end position="255"/>
    </location>
</feature>
<organism evidence="6 7">
    <name type="scientific">Elaphomyces granulatus</name>
    <dbReference type="NCBI Taxonomy" id="519963"/>
    <lineage>
        <taxon>Eukaryota</taxon>
        <taxon>Fungi</taxon>
        <taxon>Dikarya</taxon>
        <taxon>Ascomycota</taxon>
        <taxon>Pezizomycotina</taxon>
        <taxon>Eurotiomycetes</taxon>
        <taxon>Eurotiomycetidae</taxon>
        <taxon>Eurotiales</taxon>
        <taxon>Elaphomycetaceae</taxon>
        <taxon>Elaphomyces</taxon>
    </lineage>
</organism>
<dbReference type="InterPro" id="IPR018564">
    <property type="entry name" value="Repl_chkpnt_MRC1_dom"/>
</dbReference>
<feature type="region of interest" description="Disordered" evidence="4">
    <location>
        <begin position="1230"/>
        <end position="1320"/>
    </location>
</feature>
<evidence type="ECO:0000313" key="6">
    <source>
        <dbReference type="EMBL" id="OXV08839.1"/>
    </source>
</evidence>
<evidence type="ECO:0000313" key="7">
    <source>
        <dbReference type="Proteomes" id="UP000243515"/>
    </source>
</evidence>
<feature type="compositionally biased region" description="Polar residues" evidence="4">
    <location>
        <begin position="1237"/>
        <end position="1253"/>
    </location>
</feature>
<feature type="compositionally biased region" description="Basic and acidic residues" evidence="4">
    <location>
        <begin position="58"/>
        <end position="78"/>
    </location>
</feature>
<feature type="compositionally biased region" description="Acidic residues" evidence="4">
    <location>
        <begin position="656"/>
        <end position="668"/>
    </location>
</feature>
<feature type="compositionally biased region" description="Polar residues" evidence="4">
    <location>
        <begin position="1288"/>
        <end position="1303"/>
    </location>
</feature>
<proteinExistence type="predicted"/>
<dbReference type="InterPro" id="IPR024146">
    <property type="entry name" value="Claspin"/>
</dbReference>
<evidence type="ECO:0000256" key="1">
    <source>
        <dbReference type="ARBA" id="ARBA00004123"/>
    </source>
</evidence>
<dbReference type="PANTHER" id="PTHR14396:SF10">
    <property type="entry name" value="CLASPIN"/>
    <property type="match status" value="1"/>
</dbReference>
<comment type="subcellular location">
    <subcellularLocation>
        <location evidence="1">Nucleus</location>
    </subcellularLocation>
</comment>
<dbReference type="GO" id="GO:0010997">
    <property type="term" value="F:anaphase-promoting complex binding"/>
    <property type="evidence" value="ECO:0007669"/>
    <property type="project" value="TreeGrafter"/>
</dbReference>
<dbReference type="GO" id="GO:0033314">
    <property type="term" value="P:mitotic DNA replication checkpoint signaling"/>
    <property type="evidence" value="ECO:0007669"/>
    <property type="project" value="TreeGrafter"/>
</dbReference>
<feature type="compositionally biased region" description="Basic and acidic residues" evidence="4">
    <location>
        <begin position="118"/>
        <end position="127"/>
    </location>
</feature>
<feature type="domain" description="DNA replication checkpoint mediator MRC1" evidence="5">
    <location>
        <begin position="900"/>
        <end position="1038"/>
    </location>
</feature>